<dbReference type="EMBL" id="JAEKJA010000007">
    <property type="protein sequence ID" value="MBJ3776319.1"/>
    <property type="molecule type" value="Genomic_DNA"/>
</dbReference>
<comment type="function">
    <text evidence="1">Could be involved in insertion of integral membrane proteins into the membrane.</text>
</comment>
<dbReference type="NCBIfam" id="TIGR00278">
    <property type="entry name" value="membrane protein insertion efficiency factor YidD"/>
    <property type="match status" value="1"/>
</dbReference>
<dbReference type="GO" id="GO:0005886">
    <property type="term" value="C:plasma membrane"/>
    <property type="evidence" value="ECO:0007669"/>
    <property type="project" value="UniProtKB-SubCell"/>
</dbReference>
<keyword evidence="3" id="KW-1185">Reference proteome</keyword>
<dbReference type="InterPro" id="IPR002696">
    <property type="entry name" value="Membr_insert_effic_factor_YidD"/>
</dbReference>
<proteinExistence type="inferred from homology"/>
<dbReference type="HAMAP" id="MF_00386">
    <property type="entry name" value="UPF0161_YidD"/>
    <property type="match status" value="1"/>
</dbReference>
<name>A0A934IRH5_9HYPH</name>
<accession>A0A934IRH5</accession>
<dbReference type="Proteomes" id="UP000609531">
    <property type="component" value="Unassembled WGS sequence"/>
</dbReference>
<evidence type="ECO:0000313" key="3">
    <source>
        <dbReference type="Proteomes" id="UP000609531"/>
    </source>
</evidence>
<dbReference type="PANTHER" id="PTHR33383:SF1">
    <property type="entry name" value="MEMBRANE PROTEIN INSERTION EFFICIENCY FACTOR-RELATED"/>
    <property type="match status" value="1"/>
</dbReference>
<gene>
    <name evidence="2" type="primary">yidD</name>
    <name evidence="2" type="ORF">JCR33_11500</name>
</gene>
<comment type="caution">
    <text evidence="2">The sequence shown here is derived from an EMBL/GenBank/DDBJ whole genome shotgun (WGS) entry which is preliminary data.</text>
</comment>
<comment type="similarity">
    <text evidence="1">Belongs to the UPF0161 family.</text>
</comment>
<reference evidence="2" key="1">
    <citation type="submission" date="2020-12" db="EMBL/GenBank/DDBJ databases">
        <title>Bacterial taxonomy.</title>
        <authorList>
            <person name="Pan X."/>
        </authorList>
    </citation>
    <scope>NUCLEOTIDE SEQUENCE</scope>
    <source>
        <strain evidence="2">B2012</strain>
    </source>
</reference>
<dbReference type="PANTHER" id="PTHR33383">
    <property type="entry name" value="MEMBRANE PROTEIN INSERTION EFFICIENCY FACTOR-RELATED"/>
    <property type="match status" value="1"/>
</dbReference>
<dbReference type="Pfam" id="PF01809">
    <property type="entry name" value="YidD"/>
    <property type="match status" value="1"/>
</dbReference>
<sequence length="101" mass="11602">MRPAAAVFRGLIFTYRIFLSPFLGRQCRYLPTCSEYGDEAIRRYGGWVGSWLILARVLRCNPWGASGFDPVPDLPPDAARRPWRYARWGASHMDPASRLDR</sequence>
<dbReference type="AlphaFoldDB" id="A0A934IRH5"/>
<organism evidence="2 3">
    <name type="scientific">Acuticoccus mangrovi</name>
    <dbReference type="NCBI Taxonomy" id="2796142"/>
    <lineage>
        <taxon>Bacteria</taxon>
        <taxon>Pseudomonadati</taxon>
        <taxon>Pseudomonadota</taxon>
        <taxon>Alphaproteobacteria</taxon>
        <taxon>Hyphomicrobiales</taxon>
        <taxon>Amorphaceae</taxon>
        <taxon>Acuticoccus</taxon>
    </lineage>
</organism>
<keyword evidence="1" id="KW-0472">Membrane</keyword>
<protein>
    <recommendedName>
        <fullName evidence="1">Putative membrane protein insertion efficiency factor</fullName>
    </recommendedName>
</protein>
<dbReference type="SMART" id="SM01234">
    <property type="entry name" value="Haemolytic"/>
    <property type="match status" value="1"/>
</dbReference>
<dbReference type="RefSeq" id="WP_198882185.1">
    <property type="nucleotide sequence ID" value="NZ_JAEKJA010000007.1"/>
</dbReference>
<evidence type="ECO:0000313" key="2">
    <source>
        <dbReference type="EMBL" id="MBJ3776319.1"/>
    </source>
</evidence>
<evidence type="ECO:0000256" key="1">
    <source>
        <dbReference type="HAMAP-Rule" id="MF_00386"/>
    </source>
</evidence>
<keyword evidence="1" id="KW-1003">Cell membrane</keyword>
<comment type="subcellular location">
    <subcellularLocation>
        <location evidence="1">Cell membrane</location>
        <topology evidence="1">Peripheral membrane protein</topology>
        <orientation evidence="1">Cytoplasmic side</orientation>
    </subcellularLocation>
</comment>